<reference evidence="2" key="1">
    <citation type="submission" date="2019-08" db="EMBL/GenBank/DDBJ databases">
        <authorList>
            <person name="Kucharzyk K."/>
            <person name="Murdoch R.W."/>
            <person name="Higgins S."/>
            <person name="Loffler F."/>
        </authorList>
    </citation>
    <scope>NUCLEOTIDE SEQUENCE</scope>
</reference>
<name>A0A645CF49_9ZZZZ</name>
<protein>
    <submittedName>
        <fullName evidence="2">Uncharacterized protein</fullName>
    </submittedName>
</protein>
<comment type="caution">
    <text evidence="2">The sequence shown here is derived from an EMBL/GenBank/DDBJ whole genome shotgun (WGS) entry which is preliminary data.</text>
</comment>
<organism evidence="2">
    <name type="scientific">bioreactor metagenome</name>
    <dbReference type="NCBI Taxonomy" id="1076179"/>
    <lineage>
        <taxon>unclassified sequences</taxon>
        <taxon>metagenomes</taxon>
        <taxon>ecological metagenomes</taxon>
    </lineage>
</organism>
<proteinExistence type="predicted"/>
<dbReference type="AlphaFoldDB" id="A0A645CF49"/>
<gene>
    <name evidence="2" type="ORF">SDC9_122593</name>
</gene>
<evidence type="ECO:0000256" key="1">
    <source>
        <dbReference type="SAM" id="Phobius"/>
    </source>
</evidence>
<keyword evidence="1" id="KW-0472">Membrane</keyword>
<feature type="transmembrane region" description="Helical" evidence="1">
    <location>
        <begin position="20"/>
        <end position="37"/>
    </location>
</feature>
<accession>A0A645CF49</accession>
<dbReference type="EMBL" id="VSSQ01026735">
    <property type="protein sequence ID" value="MPM75599.1"/>
    <property type="molecule type" value="Genomic_DNA"/>
</dbReference>
<keyword evidence="1" id="KW-0812">Transmembrane</keyword>
<keyword evidence="1" id="KW-1133">Transmembrane helix</keyword>
<sequence length="64" mass="7564">MYKFKIVAKTKGSKFIFDKIFNSLHIVISNLFNLFYLQSITLTKLKIDFAHSRILLCREVLKLL</sequence>
<evidence type="ECO:0000313" key="2">
    <source>
        <dbReference type="EMBL" id="MPM75599.1"/>
    </source>
</evidence>